<evidence type="ECO:0000313" key="1">
    <source>
        <dbReference type="EMBL" id="TPN84400.1"/>
    </source>
</evidence>
<sequence length="144" mass="17088">MSFDWPNHPLYDQLCEKAALLLPKLGFQKIKSDDGQALFMSKEKVLVTIQHGGYDMPYIYIGTKKKAKLFSPNGVTEYYFDKSTPICKKFLELKSFYDFEFEYDFIEKYYNEILNILSSPKPYLNWEEKTDYEKISELIKNNKN</sequence>
<protein>
    <recommendedName>
        <fullName evidence="3">DUF4304 domain-containing protein</fullName>
    </recommendedName>
</protein>
<comment type="caution">
    <text evidence="1">The sequence shown here is derived from an EMBL/GenBank/DDBJ whole genome shotgun (WGS) entry which is preliminary data.</text>
</comment>
<reference evidence="1 2" key="1">
    <citation type="submission" date="2019-06" db="EMBL/GenBank/DDBJ databases">
        <authorList>
            <person name="Meng X."/>
        </authorList>
    </citation>
    <scope>NUCLEOTIDE SEQUENCE [LARGE SCALE GENOMIC DNA]</scope>
    <source>
        <strain evidence="1 2">M625</strain>
    </source>
</reference>
<dbReference type="Proteomes" id="UP000315540">
    <property type="component" value="Unassembled WGS sequence"/>
</dbReference>
<keyword evidence="2" id="KW-1185">Reference proteome</keyword>
<proteinExistence type="predicted"/>
<accession>A0A504JCU5</accession>
<organism evidence="1 2">
    <name type="scientific">Aquimarina algicola</name>
    <dbReference type="NCBI Taxonomy" id="2589995"/>
    <lineage>
        <taxon>Bacteria</taxon>
        <taxon>Pseudomonadati</taxon>
        <taxon>Bacteroidota</taxon>
        <taxon>Flavobacteriia</taxon>
        <taxon>Flavobacteriales</taxon>
        <taxon>Flavobacteriaceae</taxon>
        <taxon>Aquimarina</taxon>
    </lineage>
</organism>
<dbReference type="RefSeq" id="WP_140594736.1">
    <property type="nucleotide sequence ID" value="NZ_VFWZ01000005.1"/>
</dbReference>
<evidence type="ECO:0008006" key="3">
    <source>
        <dbReference type="Google" id="ProtNLM"/>
    </source>
</evidence>
<dbReference type="OrthoDB" id="1438732at2"/>
<dbReference type="EMBL" id="VFWZ01000005">
    <property type="protein sequence ID" value="TPN84400.1"/>
    <property type="molecule type" value="Genomic_DNA"/>
</dbReference>
<dbReference type="AlphaFoldDB" id="A0A504JCU5"/>
<name>A0A504JCU5_9FLAO</name>
<evidence type="ECO:0000313" key="2">
    <source>
        <dbReference type="Proteomes" id="UP000315540"/>
    </source>
</evidence>
<gene>
    <name evidence="1" type="ORF">FHK87_15805</name>
</gene>